<comment type="subcellular location">
    <subcellularLocation>
        <location evidence="1">Cytoplasm</location>
    </subcellularLocation>
</comment>
<protein>
    <recommendedName>
        <fullName evidence="5">UspA domain-containing protein</fullName>
    </recommendedName>
</protein>
<comment type="similarity">
    <text evidence="2">Belongs to the universal stress protein A family.</text>
</comment>
<dbReference type="SUPFAM" id="SSF52402">
    <property type="entry name" value="Adenine nucleotide alpha hydrolases-like"/>
    <property type="match status" value="2"/>
</dbReference>
<evidence type="ECO:0000256" key="3">
    <source>
        <dbReference type="ARBA" id="ARBA00022490"/>
    </source>
</evidence>
<evidence type="ECO:0000256" key="1">
    <source>
        <dbReference type="ARBA" id="ARBA00004496"/>
    </source>
</evidence>
<dbReference type="GO" id="GO:0005737">
    <property type="term" value="C:cytoplasm"/>
    <property type="evidence" value="ECO:0007669"/>
    <property type="project" value="UniProtKB-SubCell"/>
</dbReference>
<reference evidence="6 7" key="1">
    <citation type="submission" date="2014-07" db="EMBL/GenBank/DDBJ databases">
        <title>Draft Genome Sequences of Environmental Pseudomonas syringae strains.</title>
        <authorList>
            <person name="Baltrus D.A."/>
            <person name="Berge O."/>
            <person name="Morris C."/>
        </authorList>
    </citation>
    <scope>NUCLEOTIDE SEQUENCE [LARGE SCALE GENOMIC DNA]</scope>
    <source>
        <strain evidence="6 7">GAW0119</strain>
    </source>
</reference>
<comment type="caution">
    <text evidence="6">The sequence shown here is derived from an EMBL/GenBank/DDBJ whole genome shotgun (WGS) entry which is preliminary data.</text>
</comment>
<accession>A0A085V767</accession>
<evidence type="ECO:0000259" key="5">
    <source>
        <dbReference type="Pfam" id="PF00582"/>
    </source>
</evidence>
<dbReference type="InterPro" id="IPR006016">
    <property type="entry name" value="UspA"/>
</dbReference>
<keyword evidence="7" id="KW-1185">Reference proteome</keyword>
<dbReference type="PANTHER" id="PTHR47892:SF1">
    <property type="entry name" value="UNIVERSAL STRESS PROTEIN E"/>
    <property type="match status" value="1"/>
</dbReference>
<dbReference type="AlphaFoldDB" id="A0A085V767"/>
<evidence type="ECO:0000313" key="7">
    <source>
        <dbReference type="Proteomes" id="UP000028631"/>
    </source>
</evidence>
<name>A0A085V767_PSESX</name>
<dbReference type="PANTHER" id="PTHR47892">
    <property type="entry name" value="UNIVERSAL STRESS PROTEIN E"/>
    <property type="match status" value="1"/>
</dbReference>
<evidence type="ECO:0000313" key="6">
    <source>
        <dbReference type="EMBL" id="KFE51280.1"/>
    </source>
</evidence>
<comment type="function">
    <text evidence="4">Required for resistance to DNA-damaging agents.</text>
</comment>
<organism evidence="6 7">
    <name type="scientific">Pseudomonas syringae</name>
    <dbReference type="NCBI Taxonomy" id="317"/>
    <lineage>
        <taxon>Bacteria</taxon>
        <taxon>Pseudomonadati</taxon>
        <taxon>Pseudomonadota</taxon>
        <taxon>Gammaproteobacteria</taxon>
        <taxon>Pseudomonadales</taxon>
        <taxon>Pseudomonadaceae</taxon>
        <taxon>Pseudomonas</taxon>
    </lineage>
</organism>
<feature type="domain" description="UspA" evidence="5">
    <location>
        <begin position="17"/>
        <end position="142"/>
    </location>
</feature>
<evidence type="ECO:0000256" key="4">
    <source>
        <dbReference type="ARBA" id="ARBA00037131"/>
    </source>
</evidence>
<dbReference type="Gene3D" id="3.40.50.12370">
    <property type="match status" value="1"/>
</dbReference>
<keyword evidence="3" id="KW-0963">Cytoplasm</keyword>
<sequence>MNESPPILLIASSKMQRTPAFERAVALAKASGAELRILAVDFIRSLEVLGLFDHDTLTTLRESYLQSHRRWLEQQVSFERDQGLDCSVHVLWAERFLEEISDYVKTIQPSMLIKDVHHEPGFKRVFATPLDWHLLRECACPVQFVTQSRHALPRKVLAAVNLYRTRDADLRLNDRIVAVARELAGQWGAKLHVLYAYDWSAIYASGFTMLGAMPIETGFAEALREAHEEAFTSLCDRHAINAQGRHFLTGVPQPTISTFVRGTDIDLLVMGTLPRHNLEKVVGNTAELLLAHAPCSVLIVKPDAAGVSGAGKITHIE</sequence>
<dbReference type="Pfam" id="PF00582">
    <property type="entry name" value="Usp"/>
    <property type="match status" value="2"/>
</dbReference>
<gene>
    <name evidence="6" type="ORF">IV01_23780</name>
</gene>
<proteinExistence type="inferred from homology"/>
<dbReference type="Proteomes" id="UP000028631">
    <property type="component" value="Unassembled WGS sequence"/>
</dbReference>
<dbReference type="EMBL" id="JPQU01000089">
    <property type="protein sequence ID" value="KFE51280.1"/>
    <property type="molecule type" value="Genomic_DNA"/>
</dbReference>
<evidence type="ECO:0000256" key="2">
    <source>
        <dbReference type="ARBA" id="ARBA00008791"/>
    </source>
</evidence>
<feature type="domain" description="UspA" evidence="5">
    <location>
        <begin position="175"/>
        <end position="301"/>
    </location>
</feature>
<dbReference type="OrthoDB" id="239260at2"/>
<dbReference type="RefSeq" id="WP_032631398.1">
    <property type="nucleotide sequence ID" value="NZ_JPQU01000089.1"/>
</dbReference>
<dbReference type="PATRIC" id="fig|317.175.peg.4962"/>